<reference evidence="1" key="1">
    <citation type="submission" date="2025-08" db="UniProtKB">
        <authorList>
            <consortium name="Ensembl"/>
        </authorList>
    </citation>
    <scope>IDENTIFICATION</scope>
</reference>
<reference evidence="1" key="2">
    <citation type="submission" date="2025-09" db="UniProtKB">
        <authorList>
            <consortium name="Ensembl"/>
        </authorList>
    </citation>
    <scope>IDENTIFICATION</scope>
</reference>
<organism evidence="1 2">
    <name type="scientific">Sinocyclocheilus anshuiensis</name>
    <dbReference type="NCBI Taxonomy" id="1608454"/>
    <lineage>
        <taxon>Eukaryota</taxon>
        <taxon>Metazoa</taxon>
        <taxon>Chordata</taxon>
        <taxon>Craniata</taxon>
        <taxon>Vertebrata</taxon>
        <taxon>Euteleostomi</taxon>
        <taxon>Actinopterygii</taxon>
        <taxon>Neopterygii</taxon>
        <taxon>Teleostei</taxon>
        <taxon>Ostariophysi</taxon>
        <taxon>Cypriniformes</taxon>
        <taxon>Cyprinidae</taxon>
        <taxon>Cyprininae</taxon>
        <taxon>Sinocyclocheilus</taxon>
    </lineage>
</organism>
<accession>A0A671KLK2</accession>
<evidence type="ECO:0000313" key="1">
    <source>
        <dbReference type="Ensembl" id="ENSSANP00000008322.1"/>
    </source>
</evidence>
<dbReference type="Ensembl" id="ENSSANT00000008931.1">
    <property type="protein sequence ID" value="ENSSANP00000008322.1"/>
    <property type="gene ID" value="ENSSANG00000004728.1"/>
</dbReference>
<dbReference type="Gene3D" id="3.30.2410.10">
    <property type="entry name" value="Hect, E3 ligase catalytic domain"/>
    <property type="match status" value="1"/>
</dbReference>
<dbReference type="AlphaFoldDB" id="A0A671KLK2"/>
<proteinExistence type="predicted"/>
<protein>
    <recommendedName>
        <fullName evidence="3">HECT domain-containing protein</fullName>
    </recommendedName>
</protein>
<evidence type="ECO:0000313" key="2">
    <source>
        <dbReference type="Proteomes" id="UP000472260"/>
    </source>
</evidence>
<dbReference type="Proteomes" id="UP000472260">
    <property type="component" value="Unassembled WGS sequence"/>
</dbReference>
<keyword evidence="2" id="KW-1185">Reference proteome</keyword>
<name>A0A671KLK2_9TELE</name>
<sequence length="203" mass="23043">ITLASLQLMNEQNIVAAVVLHSSVRILPMLQQMCRGLELYVSVVACIFFMKAFELCIIKGFFYSDLQPDADFLMMALSPILSEVGSVKRQRESSIVNYLQDFIQSLEDEGDAEQDKITVSSFMQWITGQGHVPITSAQREKFKIHIEFDHDCQLRYGQHSLCYPLVNACSCTVTLPTWHLGTYTEFLGIMRQAVSNSREFGRS</sequence>
<evidence type="ECO:0008006" key="3">
    <source>
        <dbReference type="Google" id="ProtNLM"/>
    </source>
</evidence>